<feature type="domain" description="Xylose isomerase-like TIM barrel" evidence="1">
    <location>
        <begin position="22"/>
        <end position="261"/>
    </location>
</feature>
<reference evidence="2 3" key="1">
    <citation type="submission" date="2017-06" db="EMBL/GenBank/DDBJ databases">
        <title>Genome sequencing of cyanobaciteial culture collection at National Institute for Environmental Studies (NIES).</title>
        <authorList>
            <person name="Hirose Y."/>
            <person name="Shimura Y."/>
            <person name="Fujisawa T."/>
            <person name="Nakamura Y."/>
            <person name="Kawachi M."/>
        </authorList>
    </citation>
    <scope>NUCLEOTIDE SEQUENCE [LARGE SCALE GENOMIC DNA]</scope>
    <source>
        <strain evidence="2 3">NIES-37</strain>
    </source>
</reference>
<dbReference type="Gene3D" id="3.20.20.150">
    <property type="entry name" value="Divalent-metal-dependent TIM barrel enzymes"/>
    <property type="match status" value="1"/>
</dbReference>
<dbReference type="InterPro" id="IPR036237">
    <property type="entry name" value="Xyl_isomerase-like_sf"/>
</dbReference>
<dbReference type="Pfam" id="PF01261">
    <property type="entry name" value="AP_endonuc_2"/>
    <property type="match status" value="1"/>
</dbReference>
<dbReference type="PANTHER" id="PTHR12110:SF21">
    <property type="entry name" value="XYLOSE ISOMERASE-LIKE TIM BARREL DOMAIN-CONTAINING PROTEIN"/>
    <property type="match status" value="1"/>
</dbReference>
<evidence type="ECO:0000313" key="3">
    <source>
        <dbReference type="Proteomes" id="UP000218785"/>
    </source>
</evidence>
<organism evidence="2 3">
    <name type="scientific">Tolypothrix tenuis PCC 7101</name>
    <dbReference type="NCBI Taxonomy" id="231146"/>
    <lineage>
        <taxon>Bacteria</taxon>
        <taxon>Bacillati</taxon>
        <taxon>Cyanobacteriota</taxon>
        <taxon>Cyanophyceae</taxon>
        <taxon>Nostocales</taxon>
        <taxon>Tolypothrichaceae</taxon>
        <taxon>Tolypothrix</taxon>
    </lineage>
</organism>
<dbReference type="EMBL" id="AP018248">
    <property type="protein sequence ID" value="BAZ02735.1"/>
    <property type="molecule type" value="Genomic_DNA"/>
</dbReference>
<proteinExistence type="predicted"/>
<dbReference type="AlphaFoldDB" id="A0A1Z4NAP3"/>
<keyword evidence="3" id="KW-1185">Reference proteome</keyword>
<dbReference type="RefSeq" id="WP_190446016.1">
    <property type="nucleotide sequence ID" value="NZ_CAWNJS010000001.1"/>
</dbReference>
<sequence length="300" mass="33754">MSLNLNLCTATLPNFSFIDVVEIALASGYHGIELRVSDDYHKSLQELSAQGTFIKKQLQQANLSVPVLNTYIPVEDDRSVDQLLECCQKMAVPKARLVLPKSYGASVAKIANVKEIIPSFEVTDREPVELIKTLNKKLRQIERKAYKAGVKILLELHWGTVMSSFSSAYLLTSDLDPGCIAITFDPANMMVEGKEDWEFGLKLIGSHIDNIHVKNISWFSSNKGWSWEWAPVGTGMVNWPELICLLNRNRYSGDYAIEDFLVPNHSKQAAIAYLCSVHNEFHKIYENMSATILQSLICKI</sequence>
<name>A0A1Z4NAP3_9CYAN</name>
<dbReference type="SUPFAM" id="SSF51658">
    <property type="entry name" value="Xylose isomerase-like"/>
    <property type="match status" value="1"/>
</dbReference>
<dbReference type="InterPro" id="IPR050312">
    <property type="entry name" value="IolE/XylAMocC-like"/>
</dbReference>
<evidence type="ECO:0000313" key="2">
    <source>
        <dbReference type="EMBL" id="BAZ02735.1"/>
    </source>
</evidence>
<gene>
    <name evidence="2" type="ORF">NIES37_67480</name>
</gene>
<dbReference type="InterPro" id="IPR013022">
    <property type="entry name" value="Xyl_isomerase-like_TIM-brl"/>
</dbReference>
<dbReference type="Proteomes" id="UP000218785">
    <property type="component" value="Chromosome"/>
</dbReference>
<evidence type="ECO:0000259" key="1">
    <source>
        <dbReference type="Pfam" id="PF01261"/>
    </source>
</evidence>
<dbReference type="PANTHER" id="PTHR12110">
    <property type="entry name" value="HYDROXYPYRUVATE ISOMERASE"/>
    <property type="match status" value="1"/>
</dbReference>
<protein>
    <recommendedName>
        <fullName evidence="1">Xylose isomerase-like TIM barrel domain-containing protein</fullName>
    </recommendedName>
</protein>
<accession>A0A1Z4NAP3</accession>
<dbReference type="KEGG" id="ttq:NIES37_67480"/>